<dbReference type="PANTHER" id="PTHR30061">
    <property type="entry name" value="MALTOSE-BINDING PERIPLASMIC PROTEIN"/>
    <property type="match status" value="1"/>
</dbReference>
<evidence type="ECO:0000256" key="2">
    <source>
        <dbReference type="ARBA" id="ARBA00022448"/>
    </source>
</evidence>
<keyword evidence="6" id="KW-1185">Reference proteome</keyword>
<evidence type="ECO:0000313" key="6">
    <source>
        <dbReference type="Proteomes" id="UP000564806"/>
    </source>
</evidence>
<sequence length="407" mass="45049">MLRRKNYWLLFAILLLSLTSLSPSMQVNTSNGPLEVNRRQNPSAFPDSSKVGTVDNLQITVALSPAEFTELKALSSSYSLSSGVKIDLKNIEKTDAEEILLKDLTIGDSPDIIMTDGRKILDLAKHGYLLPIDVYRSVPGSAPLTRLIPQMQWNGYDWGVPLDIDPYVLVYSPQRLTELGMPSLPRNVNEWNLMLENLRKQPDKYLLALDTRTPYGFAAVLESMGTSMTSVKPETLNWLQQALGDFYLSSQPDHKVWDKIQDGSIAIAAVPYSEWKRYGNASLKAEGLLGARGTNGIESIYSRSFALPAQSEHPEEAVKWLAFITGTTSQLDWLDTTGGLPALDEIYRSGPPSSVVLPFDSQLLLAEEAAPDDEPEGGWKKMTEAVALFLEGKLNATELQKQLQTSE</sequence>
<dbReference type="RefSeq" id="WP_175372867.1">
    <property type="nucleotide sequence ID" value="NZ_JABWCS010000214.1"/>
</dbReference>
<organism evidence="5 6">
    <name type="scientific">Paenibacillus agri</name>
    <dbReference type="NCBI Taxonomy" id="2744309"/>
    <lineage>
        <taxon>Bacteria</taxon>
        <taxon>Bacillati</taxon>
        <taxon>Bacillota</taxon>
        <taxon>Bacilli</taxon>
        <taxon>Bacillales</taxon>
        <taxon>Paenibacillaceae</taxon>
        <taxon>Paenibacillus</taxon>
    </lineage>
</organism>
<keyword evidence="3 4" id="KW-0732">Signal</keyword>
<dbReference type="GO" id="GO:0055052">
    <property type="term" value="C:ATP-binding cassette (ABC) transporter complex, substrate-binding subunit-containing"/>
    <property type="evidence" value="ECO:0007669"/>
    <property type="project" value="TreeGrafter"/>
</dbReference>
<dbReference type="GO" id="GO:0042956">
    <property type="term" value="P:maltodextrin transmembrane transport"/>
    <property type="evidence" value="ECO:0007669"/>
    <property type="project" value="TreeGrafter"/>
</dbReference>
<dbReference type="PANTHER" id="PTHR30061:SF50">
    <property type="entry name" value="MALTOSE_MALTODEXTRIN-BINDING PERIPLASMIC PROTEIN"/>
    <property type="match status" value="1"/>
</dbReference>
<evidence type="ECO:0000313" key="5">
    <source>
        <dbReference type="EMBL" id="NUU62392.1"/>
    </source>
</evidence>
<dbReference type="GO" id="GO:0015768">
    <property type="term" value="P:maltose transport"/>
    <property type="evidence" value="ECO:0007669"/>
    <property type="project" value="TreeGrafter"/>
</dbReference>
<keyword evidence="2" id="KW-0813">Transport</keyword>
<proteinExistence type="inferred from homology"/>
<dbReference type="AlphaFoldDB" id="A0A850EU76"/>
<dbReference type="InterPro" id="IPR006059">
    <property type="entry name" value="SBP"/>
</dbReference>
<protein>
    <submittedName>
        <fullName evidence="5">Extracellular solute-binding protein</fullName>
    </submittedName>
</protein>
<dbReference type="Proteomes" id="UP000564806">
    <property type="component" value="Unassembled WGS sequence"/>
</dbReference>
<dbReference type="Gene3D" id="3.40.190.10">
    <property type="entry name" value="Periplasmic binding protein-like II"/>
    <property type="match status" value="1"/>
</dbReference>
<name>A0A850EU76_9BACL</name>
<dbReference type="SUPFAM" id="SSF53850">
    <property type="entry name" value="Periplasmic binding protein-like II"/>
    <property type="match status" value="1"/>
</dbReference>
<evidence type="ECO:0000256" key="1">
    <source>
        <dbReference type="ARBA" id="ARBA00008520"/>
    </source>
</evidence>
<gene>
    <name evidence="5" type="ORF">HPT30_18765</name>
</gene>
<feature type="signal peptide" evidence="4">
    <location>
        <begin position="1"/>
        <end position="22"/>
    </location>
</feature>
<dbReference type="Pfam" id="PF13416">
    <property type="entry name" value="SBP_bac_8"/>
    <property type="match status" value="1"/>
</dbReference>
<evidence type="ECO:0000256" key="4">
    <source>
        <dbReference type="SAM" id="SignalP"/>
    </source>
</evidence>
<comment type="similarity">
    <text evidence="1">Belongs to the bacterial solute-binding protein 1 family.</text>
</comment>
<feature type="chain" id="PRO_5038975740" evidence="4">
    <location>
        <begin position="23"/>
        <end position="407"/>
    </location>
</feature>
<dbReference type="GO" id="GO:1901982">
    <property type="term" value="F:maltose binding"/>
    <property type="evidence" value="ECO:0007669"/>
    <property type="project" value="TreeGrafter"/>
</dbReference>
<comment type="caution">
    <text evidence="5">The sequence shown here is derived from an EMBL/GenBank/DDBJ whole genome shotgun (WGS) entry which is preliminary data.</text>
</comment>
<accession>A0A850EU76</accession>
<reference evidence="5" key="1">
    <citation type="submission" date="2020-06" db="EMBL/GenBank/DDBJ databases">
        <title>Paenibacillus sp. nov., isolated from soil.</title>
        <authorList>
            <person name="Seo Y.L."/>
        </authorList>
    </citation>
    <scope>NUCLEOTIDE SEQUENCE [LARGE SCALE GENOMIC DNA]</scope>
    <source>
        <strain evidence="5">JW14</strain>
    </source>
</reference>
<dbReference type="EMBL" id="JABWCS010000214">
    <property type="protein sequence ID" value="NUU62392.1"/>
    <property type="molecule type" value="Genomic_DNA"/>
</dbReference>
<evidence type="ECO:0000256" key="3">
    <source>
        <dbReference type="ARBA" id="ARBA00022729"/>
    </source>
</evidence>